<feature type="transmembrane region" description="Helical" evidence="2">
    <location>
        <begin position="215"/>
        <end position="235"/>
    </location>
</feature>
<sequence>MEDSTFNKLVEQVQSQLTQLHDNVEQFEQDHKDVINSSVGQDIIDLQDQIQNLLKQLQGNMQRLDNNAGHLPGRQQKMKQIKQFYKKEIDKFTSVCKQLEQQLQQKRKTIAMNQQVKWNDPKPKPVDQLQEQLMHDQYDVDNQMIKEREEDIQRIDREAQMLNKLVGELALEAHKADEVLDLVDTHQQTTKDNLVKANVELDQAQDSQKSANKKWLIIAILAIIVVGVLVTILVLKLN</sequence>
<protein>
    <recommendedName>
        <fullName evidence="3">t-SNARE coiled-coil homology domain-containing protein</fullName>
    </recommendedName>
</protein>
<evidence type="ECO:0000313" key="5">
    <source>
        <dbReference type="Proteomes" id="UP000692954"/>
    </source>
</evidence>
<feature type="coiled-coil region" evidence="1">
    <location>
        <begin position="10"/>
        <end position="116"/>
    </location>
</feature>
<keyword evidence="2" id="KW-0812">Transmembrane</keyword>
<gene>
    <name evidence="4" type="ORF">PSON_ATCC_30995.1.T0360282</name>
</gene>
<dbReference type="EMBL" id="CAJJDN010000036">
    <property type="protein sequence ID" value="CAD8077739.1"/>
    <property type="molecule type" value="Genomic_DNA"/>
</dbReference>
<evidence type="ECO:0000256" key="2">
    <source>
        <dbReference type="SAM" id="Phobius"/>
    </source>
</evidence>
<keyword evidence="1" id="KW-0175">Coiled coil</keyword>
<feature type="domain" description="T-SNARE coiled-coil homology" evidence="3">
    <location>
        <begin position="142"/>
        <end position="204"/>
    </location>
</feature>
<dbReference type="AlphaFoldDB" id="A0A8S1MDX3"/>
<dbReference type="Proteomes" id="UP000692954">
    <property type="component" value="Unassembled WGS sequence"/>
</dbReference>
<evidence type="ECO:0000256" key="1">
    <source>
        <dbReference type="SAM" id="Coils"/>
    </source>
</evidence>
<evidence type="ECO:0000259" key="3">
    <source>
        <dbReference type="PROSITE" id="PS50192"/>
    </source>
</evidence>
<dbReference type="PROSITE" id="PS50192">
    <property type="entry name" value="T_SNARE"/>
    <property type="match status" value="1"/>
</dbReference>
<dbReference type="Pfam" id="PF05739">
    <property type="entry name" value="SNARE"/>
    <property type="match status" value="1"/>
</dbReference>
<evidence type="ECO:0000313" key="4">
    <source>
        <dbReference type="EMBL" id="CAD8077739.1"/>
    </source>
</evidence>
<proteinExistence type="predicted"/>
<dbReference type="OrthoDB" id="308032at2759"/>
<accession>A0A8S1MDX3</accession>
<keyword evidence="2" id="KW-0472">Membrane</keyword>
<name>A0A8S1MDX3_9CILI</name>
<reference evidence="4" key="1">
    <citation type="submission" date="2021-01" db="EMBL/GenBank/DDBJ databases">
        <authorList>
            <consortium name="Genoscope - CEA"/>
            <person name="William W."/>
        </authorList>
    </citation>
    <scope>NUCLEOTIDE SEQUENCE</scope>
</reference>
<comment type="caution">
    <text evidence="4">The sequence shown here is derived from an EMBL/GenBank/DDBJ whole genome shotgun (WGS) entry which is preliminary data.</text>
</comment>
<dbReference type="InterPro" id="IPR000727">
    <property type="entry name" value="T_SNARE_dom"/>
</dbReference>
<keyword evidence="2" id="KW-1133">Transmembrane helix</keyword>
<keyword evidence="5" id="KW-1185">Reference proteome</keyword>
<organism evidence="4 5">
    <name type="scientific">Paramecium sonneborni</name>
    <dbReference type="NCBI Taxonomy" id="65129"/>
    <lineage>
        <taxon>Eukaryota</taxon>
        <taxon>Sar</taxon>
        <taxon>Alveolata</taxon>
        <taxon>Ciliophora</taxon>
        <taxon>Intramacronucleata</taxon>
        <taxon>Oligohymenophorea</taxon>
        <taxon>Peniculida</taxon>
        <taxon>Parameciidae</taxon>
        <taxon>Paramecium</taxon>
    </lineage>
</organism>